<protein>
    <submittedName>
        <fullName evidence="1">Uncharacterized protein</fullName>
    </submittedName>
</protein>
<gene>
    <name evidence="1" type="ORF">VTL71DRAFT_9377</name>
</gene>
<organism evidence="1 2">
    <name type="scientific">Oculimacula yallundae</name>
    <dbReference type="NCBI Taxonomy" id="86028"/>
    <lineage>
        <taxon>Eukaryota</taxon>
        <taxon>Fungi</taxon>
        <taxon>Dikarya</taxon>
        <taxon>Ascomycota</taxon>
        <taxon>Pezizomycotina</taxon>
        <taxon>Leotiomycetes</taxon>
        <taxon>Helotiales</taxon>
        <taxon>Ploettnerulaceae</taxon>
        <taxon>Oculimacula</taxon>
    </lineage>
</organism>
<sequence>MLDTQHLIHGPLQLGDADLPMKFNLNARRGPAAEDFFVPSHPLSTRSCNEFCNFPSLGCRVWSSALPPGPVVIKVVFSENEKFVGQPRED</sequence>
<comment type="caution">
    <text evidence="1">The sequence shown here is derived from an EMBL/GenBank/DDBJ whole genome shotgun (WGS) entry which is preliminary data.</text>
</comment>
<name>A0ABR4BUE6_9HELO</name>
<dbReference type="Proteomes" id="UP001595075">
    <property type="component" value="Unassembled WGS sequence"/>
</dbReference>
<proteinExistence type="predicted"/>
<evidence type="ECO:0000313" key="1">
    <source>
        <dbReference type="EMBL" id="KAL2060736.1"/>
    </source>
</evidence>
<reference evidence="1 2" key="1">
    <citation type="journal article" date="2024" name="Commun. Biol.">
        <title>Comparative genomic analysis of thermophilic fungi reveals convergent evolutionary adaptations and gene losses.</title>
        <authorList>
            <person name="Steindorff A.S."/>
            <person name="Aguilar-Pontes M.V."/>
            <person name="Robinson A.J."/>
            <person name="Andreopoulos B."/>
            <person name="LaButti K."/>
            <person name="Kuo A."/>
            <person name="Mondo S."/>
            <person name="Riley R."/>
            <person name="Otillar R."/>
            <person name="Haridas S."/>
            <person name="Lipzen A."/>
            <person name="Grimwood J."/>
            <person name="Schmutz J."/>
            <person name="Clum A."/>
            <person name="Reid I.D."/>
            <person name="Moisan M.C."/>
            <person name="Butler G."/>
            <person name="Nguyen T.T.M."/>
            <person name="Dewar K."/>
            <person name="Conant G."/>
            <person name="Drula E."/>
            <person name="Henrissat B."/>
            <person name="Hansel C."/>
            <person name="Singer S."/>
            <person name="Hutchinson M.I."/>
            <person name="de Vries R.P."/>
            <person name="Natvig D.O."/>
            <person name="Powell A.J."/>
            <person name="Tsang A."/>
            <person name="Grigoriev I.V."/>
        </authorList>
    </citation>
    <scope>NUCLEOTIDE SEQUENCE [LARGE SCALE GENOMIC DNA]</scope>
    <source>
        <strain evidence="1 2">CBS 494.80</strain>
    </source>
</reference>
<accession>A0ABR4BUE6</accession>
<dbReference type="EMBL" id="JAZHXI010000021">
    <property type="protein sequence ID" value="KAL2060736.1"/>
    <property type="molecule type" value="Genomic_DNA"/>
</dbReference>
<evidence type="ECO:0000313" key="2">
    <source>
        <dbReference type="Proteomes" id="UP001595075"/>
    </source>
</evidence>
<keyword evidence="2" id="KW-1185">Reference proteome</keyword>